<evidence type="ECO:0000313" key="2">
    <source>
        <dbReference type="EMBL" id="CAA9575786.1"/>
    </source>
</evidence>
<dbReference type="EMBL" id="CADCWF010000300">
    <property type="protein sequence ID" value="CAA9575786.1"/>
    <property type="molecule type" value="Genomic_DNA"/>
</dbReference>
<organism evidence="2">
    <name type="scientific">uncultured Thermomicrobiales bacterium</name>
    <dbReference type="NCBI Taxonomy" id="1645740"/>
    <lineage>
        <taxon>Bacteria</taxon>
        <taxon>Pseudomonadati</taxon>
        <taxon>Thermomicrobiota</taxon>
        <taxon>Thermomicrobia</taxon>
        <taxon>Thermomicrobiales</taxon>
        <taxon>environmental samples</taxon>
    </lineage>
</organism>
<dbReference type="AlphaFoldDB" id="A0A6J4VK20"/>
<evidence type="ECO:0000256" key="1">
    <source>
        <dbReference type="SAM" id="MobiDB-lite"/>
    </source>
</evidence>
<feature type="non-terminal residue" evidence="2">
    <location>
        <position position="1"/>
    </location>
</feature>
<protein>
    <submittedName>
        <fullName evidence="2">Uncharacterized protein</fullName>
    </submittedName>
</protein>
<feature type="region of interest" description="Disordered" evidence="1">
    <location>
        <begin position="144"/>
        <end position="169"/>
    </location>
</feature>
<accession>A0A6J4VK20</accession>
<sequence length="244" mass="26400">EASKRGTPISTLADSRDRAGLHAGGRLGSSCARWRPGLPNTARDHHGRPSRSGQLGVPPGSRPVASPRSPRRLVRPRQDLGPGRRRWGRCRGQPADSGDERNLTGGTTARRSAQHGGGSAFRLRAVRTPLSHRCRVCRGTVKPDRARRDAPGMGRPGRRPLSGTDGRLRQAPWPAREGLHGAHQAVPVRARVPGNDARDRTSVAETRCSGGRVLRRIRDFALLPARSSCRSPCANDRRPSPPGM</sequence>
<reference evidence="2" key="1">
    <citation type="submission" date="2020-02" db="EMBL/GenBank/DDBJ databases">
        <authorList>
            <person name="Meier V. D."/>
        </authorList>
    </citation>
    <scope>NUCLEOTIDE SEQUENCE</scope>
    <source>
        <strain evidence="2">AVDCRST_MAG59</strain>
    </source>
</reference>
<name>A0A6J4VK20_9BACT</name>
<feature type="region of interest" description="Disordered" evidence="1">
    <location>
        <begin position="1"/>
        <end position="121"/>
    </location>
</feature>
<gene>
    <name evidence="2" type="ORF">AVDCRST_MAG59-4158</name>
</gene>
<proteinExistence type="predicted"/>
<feature type="non-terminal residue" evidence="2">
    <location>
        <position position="244"/>
    </location>
</feature>
<feature type="compositionally biased region" description="Low complexity" evidence="1">
    <location>
        <begin position="57"/>
        <end position="68"/>
    </location>
</feature>